<dbReference type="EMBL" id="LAPT01000101">
    <property type="protein sequence ID" value="PXF29689.1"/>
    <property type="molecule type" value="Genomic_DNA"/>
</dbReference>
<feature type="compositionally biased region" description="Basic and acidic residues" evidence="1">
    <location>
        <begin position="1259"/>
        <end position="1275"/>
    </location>
</feature>
<accession>A0ABX5LSR5</accession>
<proteinExistence type="predicted"/>
<feature type="transmembrane region" description="Helical" evidence="2">
    <location>
        <begin position="994"/>
        <end position="1015"/>
    </location>
</feature>
<keyword evidence="2" id="KW-0472">Membrane</keyword>
<feature type="region of interest" description="Disordered" evidence="1">
    <location>
        <begin position="1253"/>
        <end position="1294"/>
    </location>
</feature>
<comment type="caution">
    <text evidence="3">The sequence shown here is derived from an EMBL/GenBank/DDBJ whole genome shotgun (WGS) entry which is preliminary data.</text>
</comment>
<reference evidence="3 4" key="1">
    <citation type="submission" date="2015-03" db="EMBL/GenBank/DDBJ databases">
        <authorList>
            <person name="Krishnan R."/>
            <person name="Midha S."/>
            <person name="Patil P.B."/>
            <person name="Rameshkumar N."/>
        </authorList>
    </citation>
    <scope>NUCLEOTIDE SEQUENCE [LARGE SCALE GENOMIC DNA]</scope>
    <source>
        <strain evidence="3 4">L1E11</strain>
    </source>
</reference>
<name>A0ABX5LSR5_9GAMM</name>
<keyword evidence="2" id="KW-1133">Transmembrane helix</keyword>
<keyword evidence="4" id="KW-1185">Reference proteome</keyword>
<sequence length="1294" mass="142620">MSYETSCSKPAYIIEILGKDHPTTQQLKVESKGQPTRVEVREGGQTLGTSTLHTWEENVGAAAPPLTTWIEITGGESTLRLPLFDGLTDEYDSLKIDKLRVSACRGGRQDYVVAPIIPLVQGEQFGTPLASRPGFLYVFRERRLWRELRITQADDGSLRFQDSDVLAARGGTVTAPLSTSARRNFVGALLEEVWLPLCVRNTQLPVALFYSELQLTAERINFLEAQRTAYYEHTLDFTQLAPVRCSDSLSHEPSYVYTALPQQPCYTHYRPGSLFWVDDLPAQRPRHIEQEWLSAVPEVYLTDLSGKAPQQEWHRAYNIIHQRYSLDQTDSATELATSCDALANATLMYINVQFGSRAGANRYNNPSLGGHKGKGKALTVPALPPLPVLSGPPPQWQPQPAVTDCLQAVKQRHICGFVLPDPFALQRQANAQMQHAHAYLNLLQELACRQPHYPMAELTNRLVMAKHFAKTADDGSTQRFANPWHDSYAEMVDTTPRAPLARLLFSTLREVAREALGRAQQHAASLLGSGLMKAHLPDYFSKNGSDYLGAFYFVSTTLQLLAGNPARIDPLNAPHVPGADVLSEPARALYKSFSDYSGDWLAQMLFPAEGSVPLARPFTRADVPAPEDNPGDGRCRPGYLAWLVTGFKGPARFTQYDGQMPSDDPLQSLDMALLEVLATLSESGQEDDQREQQQHPPAQQQGQPTETRGGSDGISANTKAQTKRIANDIDAIFGGIFGILPGITGSSMTRVEVEVSGNALRNLLALGKLIDTPLVRDLYLLEAEALTGYPQARVIGIDYAQPAPSALPLPNQGTTHAARTVTARSVRWYEGNTPLPNLNLEPEDVRVSGPSRRIALVVTNNGSEADTLLQRRALEDNWLAKGASELLGNKFVSPLISVFLLSIELWNVKNEWANKNIQRLTRSIASIGSATYDLVGVSLRIAMDIERFRGQVKPVTLFMDHALITGAEQASTLRQQVFGRLLGKVFGEYLIPNYLTRAMLFNTVGFILTSAVAVMDTLERWSAGDKATAAAMAGLAIGTGLIGIAFYHSLLVLGIVGALIGATALLISFYTYKDDTALLLRDGPLSRSPNTPLYGHLLDNPPEASYRLLNQLAGFSITVEPNPYVDKGVYYYGDSAIPSAADYDAVRHKLPLLGECNWRVRVESALASLLAAASYRSYFQLQSTSGWLGKNQPIYPRYSEITDSGRCYYFRLPTFNTPLHKLKAGDVVFVRPTIISRIQLTVWDDLGGMSVFPAPPPRDPTRFDPQRHLRPHMDKTGQPFSPPSSQKGWPVLSM</sequence>
<feature type="transmembrane region" description="Helical" evidence="2">
    <location>
        <begin position="1027"/>
        <end position="1047"/>
    </location>
</feature>
<evidence type="ECO:0000256" key="1">
    <source>
        <dbReference type="SAM" id="MobiDB-lite"/>
    </source>
</evidence>
<evidence type="ECO:0000313" key="3">
    <source>
        <dbReference type="EMBL" id="PXF29689.1"/>
    </source>
</evidence>
<protein>
    <submittedName>
        <fullName evidence="3">Uncharacterized protein</fullName>
    </submittedName>
</protein>
<feature type="compositionally biased region" description="Low complexity" evidence="1">
    <location>
        <begin position="694"/>
        <end position="704"/>
    </location>
</feature>
<feature type="region of interest" description="Disordered" evidence="1">
    <location>
        <begin position="682"/>
        <end position="715"/>
    </location>
</feature>
<keyword evidence="2" id="KW-0812">Transmembrane</keyword>
<dbReference type="RefSeq" id="WP_110188954.1">
    <property type="nucleotide sequence ID" value="NZ_LAPT01000101.1"/>
</dbReference>
<organism evidence="3 4">
    <name type="scientific">Pokkaliibacter plantistimulans</name>
    <dbReference type="NCBI Taxonomy" id="1635171"/>
    <lineage>
        <taxon>Bacteria</taxon>
        <taxon>Pseudomonadati</taxon>
        <taxon>Pseudomonadota</taxon>
        <taxon>Gammaproteobacteria</taxon>
        <taxon>Oceanospirillales</taxon>
        <taxon>Balneatrichaceae</taxon>
        <taxon>Pokkaliibacter</taxon>
    </lineage>
</organism>
<evidence type="ECO:0000256" key="2">
    <source>
        <dbReference type="SAM" id="Phobius"/>
    </source>
</evidence>
<dbReference type="Proteomes" id="UP000248090">
    <property type="component" value="Unassembled WGS sequence"/>
</dbReference>
<gene>
    <name evidence="3" type="ORF">WH50_19290</name>
</gene>
<feature type="transmembrane region" description="Helical" evidence="2">
    <location>
        <begin position="1053"/>
        <end position="1072"/>
    </location>
</feature>
<evidence type="ECO:0000313" key="4">
    <source>
        <dbReference type="Proteomes" id="UP000248090"/>
    </source>
</evidence>